<accession>A0A1Y2C3Y8</accession>
<protein>
    <recommendedName>
        <fullName evidence="5">Acyl-protein thioesterase 1</fullName>
        <ecNumber evidence="4">3.1.2.22</ecNumber>
    </recommendedName>
    <alternativeName>
        <fullName evidence="13">Palmitoyl-protein hydrolase</fullName>
    </alternativeName>
</protein>
<dbReference type="FunFam" id="3.40.50.1820:FF:000276">
    <property type="entry name" value="Acyl-protein thioesterase 1"/>
    <property type="match status" value="1"/>
</dbReference>
<dbReference type="STRING" id="106004.A0A1Y2C3Y8"/>
<evidence type="ECO:0000256" key="10">
    <source>
        <dbReference type="ARBA" id="ARBA00023098"/>
    </source>
</evidence>
<evidence type="ECO:0000313" key="17">
    <source>
        <dbReference type="Proteomes" id="UP000193467"/>
    </source>
</evidence>
<proteinExistence type="inferred from homology"/>
<feature type="domain" description="Phospholipase/carboxylesterase/thioesterase" evidence="15">
    <location>
        <begin position="4"/>
        <end position="221"/>
    </location>
</feature>
<dbReference type="GO" id="GO:0008474">
    <property type="term" value="F:palmitoyl-(protein) hydrolase activity"/>
    <property type="evidence" value="ECO:0007669"/>
    <property type="project" value="UniProtKB-EC"/>
</dbReference>
<evidence type="ECO:0000256" key="3">
    <source>
        <dbReference type="ARBA" id="ARBA00006499"/>
    </source>
</evidence>
<comment type="caution">
    <text evidence="16">The sequence shown here is derived from an EMBL/GenBank/DDBJ whole genome shotgun (WGS) entry which is preliminary data.</text>
</comment>
<comment type="similarity">
    <text evidence="3">Belongs to the AB hydrolase superfamily. AB hydrolase 2 family.</text>
</comment>
<keyword evidence="11" id="KW-0539">Nucleus</keyword>
<dbReference type="FunCoup" id="A0A1Y2C3Y8">
    <property type="interactions" value="361"/>
</dbReference>
<keyword evidence="10" id="KW-0443">Lipid metabolism</keyword>
<evidence type="ECO:0000256" key="14">
    <source>
        <dbReference type="ARBA" id="ARBA00047337"/>
    </source>
</evidence>
<keyword evidence="9" id="KW-0276">Fatty acid metabolism</keyword>
<evidence type="ECO:0000256" key="11">
    <source>
        <dbReference type="ARBA" id="ARBA00023242"/>
    </source>
</evidence>
<dbReference type="InterPro" id="IPR050565">
    <property type="entry name" value="LYPA1-2/EST-like"/>
</dbReference>
<keyword evidence="17" id="KW-1185">Reference proteome</keyword>
<keyword evidence="7" id="KW-0963">Cytoplasm</keyword>
<dbReference type="InParanoid" id="A0A1Y2C3Y8"/>
<dbReference type="OrthoDB" id="2418081at2759"/>
<dbReference type="AlphaFoldDB" id="A0A1Y2C3Y8"/>
<evidence type="ECO:0000256" key="12">
    <source>
        <dbReference type="ARBA" id="ARBA00029392"/>
    </source>
</evidence>
<evidence type="ECO:0000256" key="4">
    <source>
        <dbReference type="ARBA" id="ARBA00012423"/>
    </source>
</evidence>
<sequence>MSKTMIVEAVGKHTATIIFSHGLGDTAAGWYPLARSLAAKPQFSHIKFVLPTAPTQPVTLNGGMRSTSWFDIKSLTPGGPDPEDEQGLLASVRTIQGLISKETDAGIPASRVVVGGFSQGAVIALLTGSTSEFKLGGLISLSGFLALSNKIKSMQVDHAPKYPVFWGHGTGDQVVRYSWGKMSVEKLREIGWKNIQFESYEGMPHSFCDEEQDDLEKWIGTVLPAQ</sequence>
<evidence type="ECO:0000256" key="8">
    <source>
        <dbReference type="ARBA" id="ARBA00022801"/>
    </source>
</evidence>
<evidence type="ECO:0000256" key="13">
    <source>
        <dbReference type="ARBA" id="ARBA00031195"/>
    </source>
</evidence>
<dbReference type="GO" id="GO:0052689">
    <property type="term" value="F:carboxylic ester hydrolase activity"/>
    <property type="evidence" value="ECO:0007669"/>
    <property type="project" value="UniProtKB-KW"/>
</dbReference>
<comment type="function">
    <text evidence="12">Hydrolyzes fatty acids from S-acylated cysteine residues in proteins with a strong preference for palmitoylated G-alpha proteins over other acyl substrates. Mediates the deacylation of G-alpha proteins such as GPA1 in vivo, but has weak or no activity toward palmitoylated Ras proteins. Has weak lysophospholipase activity in vitro; however such activity may not exist in vivo.</text>
</comment>
<dbReference type="GO" id="GO:0005737">
    <property type="term" value="C:cytoplasm"/>
    <property type="evidence" value="ECO:0007669"/>
    <property type="project" value="UniProtKB-SubCell"/>
</dbReference>
<dbReference type="PANTHER" id="PTHR10655:SF17">
    <property type="entry name" value="LYSOPHOSPHOLIPASE-LIKE PROTEIN 1"/>
    <property type="match status" value="1"/>
</dbReference>
<dbReference type="EC" id="3.1.2.22" evidence="4"/>
<organism evidence="16 17">
    <name type="scientific">Leucosporidium creatinivorum</name>
    <dbReference type="NCBI Taxonomy" id="106004"/>
    <lineage>
        <taxon>Eukaryota</taxon>
        <taxon>Fungi</taxon>
        <taxon>Dikarya</taxon>
        <taxon>Basidiomycota</taxon>
        <taxon>Pucciniomycotina</taxon>
        <taxon>Microbotryomycetes</taxon>
        <taxon>Leucosporidiales</taxon>
        <taxon>Leucosporidium</taxon>
    </lineage>
</organism>
<name>A0A1Y2C3Y8_9BASI</name>
<comment type="subcellular location">
    <subcellularLocation>
        <location evidence="2">Cytoplasm</location>
    </subcellularLocation>
    <subcellularLocation>
        <location evidence="1">Nucleus</location>
    </subcellularLocation>
</comment>
<dbReference type="Gene3D" id="3.40.50.1820">
    <property type="entry name" value="alpha/beta hydrolase"/>
    <property type="match status" value="1"/>
</dbReference>
<evidence type="ECO:0000313" key="16">
    <source>
        <dbReference type="EMBL" id="ORY41750.1"/>
    </source>
</evidence>
<dbReference type="InterPro" id="IPR029058">
    <property type="entry name" value="AB_hydrolase_fold"/>
</dbReference>
<evidence type="ECO:0000256" key="2">
    <source>
        <dbReference type="ARBA" id="ARBA00004496"/>
    </source>
</evidence>
<dbReference type="GO" id="GO:0006631">
    <property type="term" value="P:fatty acid metabolic process"/>
    <property type="evidence" value="ECO:0007669"/>
    <property type="project" value="UniProtKB-KW"/>
</dbReference>
<comment type="catalytic activity">
    <reaction evidence="14">
        <text>S-hexadecanoyl-L-cysteinyl-[protein] + H2O = L-cysteinyl-[protein] + hexadecanoate + H(+)</text>
        <dbReference type="Rhea" id="RHEA:19233"/>
        <dbReference type="Rhea" id="RHEA-COMP:10131"/>
        <dbReference type="Rhea" id="RHEA-COMP:11032"/>
        <dbReference type="ChEBI" id="CHEBI:7896"/>
        <dbReference type="ChEBI" id="CHEBI:15377"/>
        <dbReference type="ChEBI" id="CHEBI:15378"/>
        <dbReference type="ChEBI" id="CHEBI:29950"/>
        <dbReference type="ChEBI" id="CHEBI:74151"/>
        <dbReference type="EC" id="3.1.2.22"/>
    </reaction>
</comment>
<keyword evidence="6" id="KW-0719">Serine esterase</keyword>
<dbReference type="GO" id="GO:0005634">
    <property type="term" value="C:nucleus"/>
    <property type="evidence" value="ECO:0007669"/>
    <property type="project" value="UniProtKB-SubCell"/>
</dbReference>
<evidence type="ECO:0000256" key="1">
    <source>
        <dbReference type="ARBA" id="ARBA00004123"/>
    </source>
</evidence>
<reference evidence="16 17" key="1">
    <citation type="submission" date="2016-07" db="EMBL/GenBank/DDBJ databases">
        <title>Pervasive Adenine N6-methylation of Active Genes in Fungi.</title>
        <authorList>
            <consortium name="DOE Joint Genome Institute"/>
            <person name="Mondo S.J."/>
            <person name="Dannebaum R.O."/>
            <person name="Kuo R.C."/>
            <person name="Labutti K."/>
            <person name="Haridas S."/>
            <person name="Kuo A."/>
            <person name="Salamov A."/>
            <person name="Ahrendt S.R."/>
            <person name="Lipzen A."/>
            <person name="Sullivan W."/>
            <person name="Andreopoulos W.B."/>
            <person name="Clum A."/>
            <person name="Lindquist E."/>
            <person name="Daum C."/>
            <person name="Ramamoorthy G.K."/>
            <person name="Gryganskyi A."/>
            <person name="Culley D."/>
            <person name="Magnuson J.K."/>
            <person name="James T.Y."/>
            <person name="O'Malley M.A."/>
            <person name="Stajich J.E."/>
            <person name="Spatafora J.W."/>
            <person name="Visel A."/>
            <person name="Grigoriev I.V."/>
        </authorList>
    </citation>
    <scope>NUCLEOTIDE SEQUENCE [LARGE SCALE GENOMIC DNA]</scope>
    <source>
        <strain evidence="16 17">62-1032</strain>
    </source>
</reference>
<dbReference type="SUPFAM" id="SSF53474">
    <property type="entry name" value="alpha/beta-Hydrolases"/>
    <property type="match status" value="1"/>
</dbReference>
<evidence type="ECO:0000256" key="6">
    <source>
        <dbReference type="ARBA" id="ARBA00022487"/>
    </source>
</evidence>
<evidence type="ECO:0000259" key="15">
    <source>
        <dbReference type="Pfam" id="PF02230"/>
    </source>
</evidence>
<dbReference type="InterPro" id="IPR003140">
    <property type="entry name" value="PLipase/COase/thioEstase"/>
</dbReference>
<evidence type="ECO:0000256" key="9">
    <source>
        <dbReference type="ARBA" id="ARBA00022832"/>
    </source>
</evidence>
<keyword evidence="8" id="KW-0378">Hydrolase</keyword>
<dbReference type="Proteomes" id="UP000193467">
    <property type="component" value="Unassembled WGS sequence"/>
</dbReference>
<evidence type="ECO:0000256" key="7">
    <source>
        <dbReference type="ARBA" id="ARBA00022490"/>
    </source>
</evidence>
<evidence type="ECO:0000256" key="5">
    <source>
        <dbReference type="ARBA" id="ARBA00014923"/>
    </source>
</evidence>
<dbReference type="PANTHER" id="PTHR10655">
    <property type="entry name" value="LYSOPHOSPHOLIPASE-RELATED"/>
    <property type="match status" value="1"/>
</dbReference>
<dbReference type="Pfam" id="PF02230">
    <property type="entry name" value="Abhydrolase_2"/>
    <property type="match status" value="1"/>
</dbReference>
<dbReference type="EMBL" id="MCGR01000135">
    <property type="protein sequence ID" value="ORY41750.1"/>
    <property type="molecule type" value="Genomic_DNA"/>
</dbReference>
<gene>
    <name evidence="16" type="ORF">BCR35DRAFT_297561</name>
</gene>